<keyword evidence="2" id="KW-1185">Reference proteome</keyword>
<dbReference type="RefSeq" id="WP_330106289.1">
    <property type="nucleotide sequence ID" value="NZ_JAZDQT010000001.1"/>
</dbReference>
<sequence length="64" mass="7093">MDHFTPSILTPKSYIKPIQDMEICQAVAGTGGKPRKTSIKKIKMKTFAHFISALYLAVLPSLKT</sequence>
<dbReference type="Proteomes" id="UP001336835">
    <property type="component" value="Unassembled WGS sequence"/>
</dbReference>
<reference evidence="1 2" key="1">
    <citation type="submission" date="2024-01" db="EMBL/GenBank/DDBJ databases">
        <title>Pedobacter sp. nov., isolated from fresh soil.</title>
        <authorList>
            <person name="Le N.T.T."/>
        </authorList>
    </citation>
    <scope>NUCLEOTIDE SEQUENCE [LARGE SCALE GENOMIC DNA]</scope>
    <source>
        <strain evidence="1 2">KR3-3</strain>
    </source>
</reference>
<comment type="caution">
    <text evidence="1">The sequence shown here is derived from an EMBL/GenBank/DDBJ whole genome shotgun (WGS) entry which is preliminary data.</text>
</comment>
<accession>A0ABU7I3C1</accession>
<proteinExistence type="predicted"/>
<dbReference type="EMBL" id="JAZDQT010000001">
    <property type="protein sequence ID" value="MEE1943894.1"/>
    <property type="molecule type" value="Genomic_DNA"/>
</dbReference>
<gene>
    <name evidence="1" type="ORF">VRU48_02165</name>
</gene>
<protein>
    <submittedName>
        <fullName evidence="1">Uncharacterized protein</fullName>
    </submittedName>
</protein>
<name>A0ABU7I3C1_9SPHI</name>
<evidence type="ECO:0000313" key="2">
    <source>
        <dbReference type="Proteomes" id="UP001336835"/>
    </source>
</evidence>
<evidence type="ECO:0000313" key="1">
    <source>
        <dbReference type="EMBL" id="MEE1943894.1"/>
    </source>
</evidence>
<organism evidence="1 2">
    <name type="scientific">Pedobacter albus</name>
    <dbReference type="NCBI Taxonomy" id="3113905"/>
    <lineage>
        <taxon>Bacteria</taxon>
        <taxon>Pseudomonadati</taxon>
        <taxon>Bacteroidota</taxon>
        <taxon>Sphingobacteriia</taxon>
        <taxon>Sphingobacteriales</taxon>
        <taxon>Sphingobacteriaceae</taxon>
        <taxon>Pedobacter</taxon>
    </lineage>
</organism>